<dbReference type="PANTHER" id="PTHR30383:SF5">
    <property type="entry name" value="SGNH HYDROLASE-TYPE ESTERASE DOMAIN-CONTAINING PROTEIN"/>
    <property type="match status" value="1"/>
</dbReference>
<organism evidence="1 2">
    <name type="scientific">Zunongwangia endophytica</name>
    <dbReference type="NCBI Taxonomy" id="1808945"/>
    <lineage>
        <taxon>Bacteria</taxon>
        <taxon>Pseudomonadati</taxon>
        <taxon>Bacteroidota</taxon>
        <taxon>Flavobacteriia</taxon>
        <taxon>Flavobacteriales</taxon>
        <taxon>Flavobacteriaceae</taxon>
        <taxon>Zunongwangia</taxon>
    </lineage>
</organism>
<evidence type="ECO:0000313" key="1">
    <source>
        <dbReference type="EMBL" id="MFC4028387.1"/>
    </source>
</evidence>
<proteinExistence type="predicted"/>
<dbReference type="SUPFAM" id="SSF52266">
    <property type="entry name" value="SGNH hydrolase"/>
    <property type="match status" value="2"/>
</dbReference>
<dbReference type="PANTHER" id="PTHR30383">
    <property type="entry name" value="THIOESTERASE 1/PROTEASE 1/LYSOPHOSPHOLIPASE L1"/>
    <property type="match status" value="1"/>
</dbReference>
<reference evidence="2" key="1">
    <citation type="journal article" date="2019" name="Int. J. Syst. Evol. Microbiol.">
        <title>The Global Catalogue of Microorganisms (GCM) 10K type strain sequencing project: providing services to taxonomists for standard genome sequencing and annotation.</title>
        <authorList>
            <consortium name="The Broad Institute Genomics Platform"/>
            <consortium name="The Broad Institute Genome Sequencing Center for Infectious Disease"/>
            <person name="Wu L."/>
            <person name="Ma J."/>
        </authorList>
    </citation>
    <scope>NUCLEOTIDE SEQUENCE [LARGE SCALE GENOMIC DNA]</scope>
    <source>
        <strain evidence="2">CECT 9128</strain>
    </source>
</reference>
<dbReference type="PROSITE" id="PS51257">
    <property type="entry name" value="PROKAR_LIPOPROTEIN"/>
    <property type="match status" value="1"/>
</dbReference>
<evidence type="ECO:0000313" key="2">
    <source>
        <dbReference type="Proteomes" id="UP001595793"/>
    </source>
</evidence>
<accession>A0ABV8H8I9</accession>
<dbReference type="InterPro" id="IPR036514">
    <property type="entry name" value="SGNH_hydro_sf"/>
</dbReference>
<dbReference type="Gene3D" id="3.40.50.1110">
    <property type="entry name" value="SGNH hydrolase"/>
    <property type="match status" value="2"/>
</dbReference>
<dbReference type="RefSeq" id="WP_290237114.1">
    <property type="nucleotide sequence ID" value="NZ_JAUFPZ010000002.1"/>
</dbReference>
<name>A0ABV8H8I9_9FLAO</name>
<dbReference type="InterPro" id="IPR051532">
    <property type="entry name" value="Ester_Hydrolysis_Enzymes"/>
</dbReference>
<sequence>MKNYKFLAVGLLALGIVSCEPDLDNPIDEEGGLYNNGEADFSNYVALGNSLTAGYADNALYITGQRNSYPNILAGQFALTQETQEFTIPYMNDNAGGLLLSGEPLQGFNNRLVLAVDENGERAPSVYTGMSPTTDISNVLEGPFSNMGVPGAKSYHLGVNGYGNIAGVQAGLANPYFVRFASSPQTSIMADAMAQNPTFFSLWIGNNDVLGYASSGGIGVNQAGNFNPATYGSNDITDPMVFAQVYSDLVQTLISGGANGVLINIPDVTDVAFFNTVPFNALNPATNDNFAAQIPTLNATFSQLNQVFAALQASDRSIQYSETAASPVLIFDESLTNLSAQITQVLTQSGFDASMAALYGQQFGQVRQANSEDLFTLTSSRVIGQLNETRFAQLVQAGVPQEMAGQLAINGITYPLGDEYVLIPSEQTEILEATNAFNTSIESIATTNNLAFVDANAMLSQVANGGIAFDGGSVNSTFGTGGAFSLDGVHLTPRGYAVMANEIIDQINATYGSTVPKVNVGQYNTITPSNDVQ</sequence>
<gene>
    <name evidence="1" type="ORF">ACFOS1_13285</name>
</gene>
<keyword evidence="2" id="KW-1185">Reference proteome</keyword>
<dbReference type="Proteomes" id="UP001595793">
    <property type="component" value="Unassembled WGS sequence"/>
</dbReference>
<protein>
    <submittedName>
        <fullName evidence="1">G-D-S-L family lipolytic protein</fullName>
    </submittedName>
</protein>
<comment type="caution">
    <text evidence="1">The sequence shown here is derived from an EMBL/GenBank/DDBJ whole genome shotgun (WGS) entry which is preliminary data.</text>
</comment>
<dbReference type="EMBL" id="JBHSAS010000009">
    <property type="protein sequence ID" value="MFC4028387.1"/>
    <property type="molecule type" value="Genomic_DNA"/>
</dbReference>